<dbReference type="InterPro" id="IPR050595">
    <property type="entry name" value="Bact_response_regulator"/>
</dbReference>
<dbReference type="EMBL" id="BPQQ01000047">
    <property type="protein sequence ID" value="GJE02048.1"/>
    <property type="molecule type" value="Genomic_DNA"/>
</dbReference>
<protein>
    <submittedName>
        <fullName evidence="4">Response regulator receiver protein CpdR</fullName>
    </submittedName>
</protein>
<reference evidence="4" key="2">
    <citation type="submission" date="2021-08" db="EMBL/GenBank/DDBJ databases">
        <authorList>
            <person name="Tani A."/>
            <person name="Ola A."/>
            <person name="Ogura Y."/>
            <person name="Katsura K."/>
            <person name="Hayashi T."/>
        </authorList>
    </citation>
    <scope>NUCLEOTIDE SEQUENCE</scope>
    <source>
        <strain evidence="4">DSM 17168</strain>
    </source>
</reference>
<evidence type="ECO:0000256" key="2">
    <source>
        <dbReference type="PROSITE-ProRule" id="PRU00169"/>
    </source>
</evidence>
<accession>A0ABQ4SJJ5</accession>
<evidence type="ECO:0000313" key="5">
    <source>
        <dbReference type="Proteomes" id="UP001055153"/>
    </source>
</evidence>
<dbReference type="SMART" id="SM00448">
    <property type="entry name" value="REC"/>
    <property type="match status" value="1"/>
</dbReference>
<gene>
    <name evidence="4" type="primary">cpdR_3</name>
    <name evidence="4" type="ORF">GMJLKIPL_3992</name>
</gene>
<evidence type="ECO:0000259" key="3">
    <source>
        <dbReference type="PROSITE" id="PS50110"/>
    </source>
</evidence>
<reference evidence="4" key="1">
    <citation type="journal article" date="2021" name="Front. Microbiol.">
        <title>Comprehensive Comparative Genomics and Phenotyping of Methylobacterium Species.</title>
        <authorList>
            <person name="Alessa O."/>
            <person name="Ogura Y."/>
            <person name="Fujitani Y."/>
            <person name="Takami H."/>
            <person name="Hayashi T."/>
            <person name="Sahin N."/>
            <person name="Tani A."/>
        </authorList>
    </citation>
    <scope>NUCLEOTIDE SEQUENCE</scope>
    <source>
        <strain evidence="4">DSM 17168</strain>
    </source>
</reference>
<sequence>MLLLDLVTAELEDAGLSVIQASDGEAALAVLESDAAVDLLFTDIRLPGRLDGWHLAEAARSLRPDLKVIYATGFSSNAPRLLPDSLFFSKPYRPSVILAAIRKFGLS</sequence>
<evidence type="ECO:0000256" key="1">
    <source>
        <dbReference type="ARBA" id="ARBA00022553"/>
    </source>
</evidence>
<dbReference type="Proteomes" id="UP001055153">
    <property type="component" value="Unassembled WGS sequence"/>
</dbReference>
<feature type="modified residue" description="4-aspartylphosphate" evidence="2">
    <location>
        <position position="43"/>
    </location>
</feature>
<comment type="caution">
    <text evidence="4">The sequence shown here is derived from an EMBL/GenBank/DDBJ whole genome shotgun (WGS) entry which is preliminary data.</text>
</comment>
<keyword evidence="1 2" id="KW-0597">Phosphoprotein</keyword>
<name>A0ABQ4SJJ5_9HYPH</name>
<proteinExistence type="predicted"/>
<dbReference type="SUPFAM" id="SSF52172">
    <property type="entry name" value="CheY-like"/>
    <property type="match status" value="1"/>
</dbReference>
<feature type="domain" description="Response regulatory" evidence="3">
    <location>
        <begin position="1"/>
        <end position="105"/>
    </location>
</feature>
<dbReference type="PROSITE" id="PS50110">
    <property type="entry name" value="RESPONSE_REGULATORY"/>
    <property type="match status" value="1"/>
</dbReference>
<organism evidence="4 5">
    <name type="scientific">Methylobacterium isbiliense</name>
    <dbReference type="NCBI Taxonomy" id="315478"/>
    <lineage>
        <taxon>Bacteria</taxon>
        <taxon>Pseudomonadati</taxon>
        <taxon>Pseudomonadota</taxon>
        <taxon>Alphaproteobacteria</taxon>
        <taxon>Hyphomicrobiales</taxon>
        <taxon>Methylobacteriaceae</taxon>
        <taxon>Methylobacterium</taxon>
    </lineage>
</organism>
<evidence type="ECO:0000313" key="4">
    <source>
        <dbReference type="EMBL" id="GJE02048.1"/>
    </source>
</evidence>
<dbReference type="PANTHER" id="PTHR44591:SF21">
    <property type="entry name" value="TWO-COMPONENT RESPONSE REGULATOR"/>
    <property type="match status" value="1"/>
</dbReference>
<dbReference type="PANTHER" id="PTHR44591">
    <property type="entry name" value="STRESS RESPONSE REGULATOR PROTEIN 1"/>
    <property type="match status" value="1"/>
</dbReference>
<dbReference type="Gene3D" id="3.40.50.2300">
    <property type="match status" value="1"/>
</dbReference>
<dbReference type="InterPro" id="IPR011006">
    <property type="entry name" value="CheY-like_superfamily"/>
</dbReference>
<dbReference type="Pfam" id="PF00072">
    <property type="entry name" value="Response_reg"/>
    <property type="match status" value="1"/>
</dbReference>
<dbReference type="InterPro" id="IPR001789">
    <property type="entry name" value="Sig_transdc_resp-reg_receiver"/>
</dbReference>
<keyword evidence="5" id="KW-1185">Reference proteome</keyword>